<organism evidence="7 8">
    <name type="scientific">Stylonychia lemnae</name>
    <name type="common">Ciliate</name>
    <dbReference type="NCBI Taxonomy" id="5949"/>
    <lineage>
        <taxon>Eukaryota</taxon>
        <taxon>Sar</taxon>
        <taxon>Alveolata</taxon>
        <taxon>Ciliophora</taxon>
        <taxon>Intramacronucleata</taxon>
        <taxon>Spirotrichea</taxon>
        <taxon>Stichotrichia</taxon>
        <taxon>Sporadotrichida</taxon>
        <taxon>Oxytrichidae</taxon>
        <taxon>Stylonychinae</taxon>
        <taxon>Stylonychia</taxon>
    </lineage>
</organism>
<evidence type="ECO:0000256" key="2">
    <source>
        <dbReference type="ARBA" id="ARBA00007526"/>
    </source>
</evidence>
<keyword evidence="8" id="KW-1185">Reference proteome</keyword>
<proteinExistence type="inferred from homology"/>
<dbReference type="GO" id="GO:0006357">
    <property type="term" value="P:regulation of transcription by RNA polymerase II"/>
    <property type="evidence" value="ECO:0007669"/>
    <property type="project" value="InterPro"/>
</dbReference>
<evidence type="ECO:0000256" key="4">
    <source>
        <dbReference type="ARBA" id="ARBA00023163"/>
    </source>
</evidence>
<evidence type="ECO:0000256" key="3">
    <source>
        <dbReference type="ARBA" id="ARBA00023015"/>
    </source>
</evidence>
<name>A0A078B805_STYLE</name>
<dbReference type="GO" id="GO:0003712">
    <property type="term" value="F:transcription coregulator activity"/>
    <property type="evidence" value="ECO:0007669"/>
    <property type="project" value="InterPro"/>
</dbReference>
<protein>
    <recommendedName>
        <fullName evidence="6">Mediator of RNA polymerase II transcription subunit 6</fullName>
    </recommendedName>
    <alternativeName>
        <fullName evidence="6">Mediator complex subunit 6</fullName>
    </alternativeName>
</protein>
<dbReference type="Proteomes" id="UP000039865">
    <property type="component" value="Unassembled WGS sequence"/>
</dbReference>
<accession>A0A078B805</accession>
<comment type="function">
    <text evidence="6">Component of the Mediator complex, a coactivator involved in the regulated transcription of nearly all RNA polymerase II-dependent genes. Mediator functions as a bridge to convey information from gene-specific regulatory proteins to the basal RNA polymerase II transcription machinery. Mediator is recruited to promoters by direct interactions with regulatory proteins and serves as a scaffold for the assembly of a functional preinitiation complex with RNA polymerase II and the general transcription factors.</text>
</comment>
<sequence>MSLLVQHQLLQQKKEYKDLEHIQFILPEFLNDFSRITKDISLDYFYYSPFYDKESNNEKLKCQQQQQSLDKLKEHQGIEFVQTFYDDEQGVYLIEKRYRKSPLETFTISAYFIVFDRIFQASTLKKIIDARSQNAAYFIDIAFEEAKQKANILYSKTSRPWKHQNQNDERIDYDMVFQNAQQELEQVYSEIFAQNKTQDSTFDMNRIWAESMQQFDKNFQ</sequence>
<comment type="subcellular location">
    <subcellularLocation>
        <location evidence="1 6">Nucleus</location>
    </subcellularLocation>
</comment>
<keyword evidence="3 6" id="KW-0805">Transcription regulation</keyword>
<gene>
    <name evidence="7" type="primary">Contig7035.g7529</name>
    <name evidence="6" type="synonym">MED6</name>
    <name evidence="7" type="ORF">STYLEM_18525</name>
</gene>
<dbReference type="InterPro" id="IPR007018">
    <property type="entry name" value="Mediator_Med6"/>
</dbReference>
<evidence type="ECO:0000313" key="7">
    <source>
        <dbReference type="EMBL" id="CDW89392.1"/>
    </source>
</evidence>
<dbReference type="Pfam" id="PF04934">
    <property type="entry name" value="Med6"/>
    <property type="match status" value="1"/>
</dbReference>
<evidence type="ECO:0000313" key="8">
    <source>
        <dbReference type="Proteomes" id="UP000039865"/>
    </source>
</evidence>
<dbReference type="Gene3D" id="3.10.450.580">
    <property type="entry name" value="Mediator complex, subunit Med6"/>
    <property type="match status" value="1"/>
</dbReference>
<keyword evidence="4 6" id="KW-0804">Transcription</keyword>
<reference evidence="7 8" key="1">
    <citation type="submission" date="2014-06" db="EMBL/GenBank/DDBJ databases">
        <authorList>
            <person name="Swart Estienne"/>
        </authorList>
    </citation>
    <scope>NUCLEOTIDE SEQUENCE [LARGE SCALE GENOMIC DNA]</scope>
    <source>
        <strain evidence="7 8">130c</strain>
    </source>
</reference>
<dbReference type="OrthoDB" id="344220at2759"/>
<dbReference type="EMBL" id="CCKQ01017498">
    <property type="protein sequence ID" value="CDW89392.1"/>
    <property type="molecule type" value="Genomic_DNA"/>
</dbReference>
<evidence type="ECO:0000256" key="5">
    <source>
        <dbReference type="ARBA" id="ARBA00023242"/>
    </source>
</evidence>
<dbReference type="GO" id="GO:0016592">
    <property type="term" value="C:mediator complex"/>
    <property type="evidence" value="ECO:0007669"/>
    <property type="project" value="InterPro"/>
</dbReference>
<keyword evidence="5 6" id="KW-0539">Nucleus</keyword>
<comment type="similarity">
    <text evidence="2 6">Belongs to the Mediator complex subunit 6 family.</text>
</comment>
<dbReference type="InParanoid" id="A0A078B805"/>
<dbReference type="InterPro" id="IPR038566">
    <property type="entry name" value="Mediator_Med6_sf"/>
</dbReference>
<dbReference type="PANTHER" id="PTHR13104">
    <property type="entry name" value="MED-6-RELATED"/>
    <property type="match status" value="1"/>
</dbReference>
<dbReference type="AlphaFoldDB" id="A0A078B805"/>
<comment type="subunit">
    <text evidence="6">Component of the Mediator complex.</text>
</comment>
<keyword evidence="6" id="KW-0010">Activator</keyword>
<evidence type="ECO:0000256" key="6">
    <source>
        <dbReference type="RuleBase" id="RU364143"/>
    </source>
</evidence>
<evidence type="ECO:0000256" key="1">
    <source>
        <dbReference type="ARBA" id="ARBA00004123"/>
    </source>
</evidence>